<keyword evidence="12 18" id="KW-0239">DNA-directed DNA polymerase</keyword>
<proteinExistence type="predicted"/>
<dbReference type="Proteomes" id="UP000235015">
    <property type="component" value="Unassembled WGS sequence"/>
</dbReference>
<dbReference type="GO" id="GO:0003887">
    <property type="term" value="F:DNA-directed DNA polymerase activity"/>
    <property type="evidence" value="ECO:0007669"/>
    <property type="project" value="UniProtKB-KW"/>
</dbReference>
<dbReference type="SUPFAM" id="SSF53098">
    <property type="entry name" value="Ribonuclease H-like"/>
    <property type="match status" value="1"/>
</dbReference>
<feature type="binding site" evidence="17">
    <location>
        <position position="11"/>
    </location>
    <ligand>
        <name>a divalent metal cation</name>
        <dbReference type="ChEBI" id="CHEBI:60240"/>
        <label>1</label>
        <note>catalytic</note>
    </ligand>
</feature>
<evidence type="ECO:0000256" key="4">
    <source>
        <dbReference type="ARBA" id="ARBA00022679"/>
    </source>
</evidence>
<keyword evidence="6 18" id="KW-0235">DNA replication</keyword>
<feature type="binding site" evidence="17">
    <location>
        <position position="160"/>
    </location>
    <ligand>
        <name>a divalent metal cation</name>
        <dbReference type="ChEBI" id="CHEBI:60240"/>
        <label>1</label>
        <note>catalytic</note>
    </ligand>
</feature>
<keyword evidence="13 17" id="KW-0464">Manganese</keyword>
<feature type="binding site" evidence="17">
    <location>
        <position position="9"/>
    </location>
    <ligand>
        <name>a divalent metal cation</name>
        <dbReference type="ChEBI" id="CHEBI:60240"/>
        <label>1</label>
        <note>catalytic</note>
    </ligand>
</feature>
<evidence type="ECO:0000256" key="18">
    <source>
        <dbReference type="RuleBase" id="RU364087"/>
    </source>
</evidence>
<dbReference type="InterPro" id="IPR012337">
    <property type="entry name" value="RNaseH-like_sf"/>
</dbReference>
<dbReference type="AlphaFoldDB" id="A0A2N6CRY5"/>
<dbReference type="InterPro" id="IPR006054">
    <property type="entry name" value="DnaQ"/>
</dbReference>
<evidence type="ECO:0000256" key="9">
    <source>
        <dbReference type="ARBA" id="ARBA00022801"/>
    </source>
</evidence>
<dbReference type="PANTHER" id="PTHR30231">
    <property type="entry name" value="DNA POLYMERASE III SUBUNIT EPSILON"/>
    <property type="match status" value="1"/>
</dbReference>
<dbReference type="EMBL" id="PKUN01000030">
    <property type="protein sequence ID" value="PLX59846.1"/>
    <property type="molecule type" value="Genomic_DNA"/>
</dbReference>
<dbReference type="InterPro" id="IPR013520">
    <property type="entry name" value="Ribonucl_H"/>
</dbReference>
<evidence type="ECO:0000256" key="7">
    <source>
        <dbReference type="ARBA" id="ARBA00022722"/>
    </source>
</evidence>
<evidence type="ECO:0000256" key="1">
    <source>
        <dbReference type="ARBA" id="ARBA00001936"/>
    </source>
</evidence>
<dbReference type="CDD" id="cd06131">
    <property type="entry name" value="DNA_pol_III_epsilon_Ecoli_like"/>
    <property type="match status" value="1"/>
</dbReference>
<dbReference type="PANTHER" id="PTHR30231:SF41">
    <property type="entry name" value="DNA POLYMERASE III SUBUNIT EPSILON"/>
    <property type="match status" value="1"/>
</dbReference>
<keyword evidence="10 18" id="KW-0269">Exonuclease</keyword>
<dbReference type="GO" id="GO:0008408">
    <property type="term" value="F:3'-5' exonuclease activity"/>
    <property type="evidence" value="ECO:0007669"/>
    <property type="project" value="TreeGrafter"/>
</dbReference>
<evidence type="ECO:0000256" key="2">
    <source>
        <dbReference type="ARBA" id="ARBA00012417"/>
    </source>
</evidence>
<protein>
    <recommendedName>
        <fullName evidence="3 18">DNA polymerase III subunit epsilon</fullName>
        <ecNumber evidence="2 18">2.7.7.7</ecNumber>
    </recommendedName>
</protein>
<accession>A0A2N6CRY5</accession>
<comment type="subunit">
    <text evidence="18">DNA polymerase III contains a core (composed of alpha, epsilon and theta chains) that associates with a tau subunit. This core dimerizes to form the POLIII' complex. PolIII' associates with the gamma complex (composed of gamma, delta, delta', psi and chi chains) and with the beta chain to form the complete DNA polymerase III complex.</text>
</comment>
<evidence type="ECO:0000256" key="12">
    <source>
        <dbReference type="ARBA" id="ARBA00022932"/>
    </source>
</evidence>
<comment type="catalytic activity">
    <reaction evidence="14 18">
        <text>DNA(n) + a 2'-deoxyribonucleoside 5'-triphosphate = DNA(n+1) + diphosphate</text>
        <dbReference type="Rhea" id="RHEA:22508"/>
        <dbReference type="Rhea" id="RHEA-COMP:17339"/>
        <dbReference type="Rhea" id="RHEA-COMP:17340"/>
        <dbReference type="ChEBI" id="CHEBI:33019"/>
        <dbReference type="ChEBI" id="CHEBI:61560"/>
        <dbReference type="ChEBI" id="CHEBI:173112"/>
        <dbReference type="EC" id="2.7.7.7"/>
    </reaction>
</comment>
<evidence type="ECO:0000313" key="20">
    <source>
        <dbReference type="EMBL" id="PLX59846.1"/>
    </source>
</evidence>
<evidence type="ECO:0000313" key="21">
    <source>
        <dbReference type="Proteomes" id="UP000235015"/>
    </source>
</evidence>
<dbReference type="InterPro" id="IPR006309">
    <property type="entry name" value="DnaQ_proteo"/>
</dbReference>
<dbReference type="GO" id="GO:0045004">
    <property type="term" value="P:DNA replication proofreading"/>
    <property type="evidence" value="ECO:0007669"/>
    <property type="project" value="TreeGrafter"/>
</dbReference>
<evidence type="ECO:0000256" key="6">
    <source>
        <dbReference type="ARBA" id="ARBA00022705"/>
    </source>
</evidence>
<feature type="binding site" evidence="16">
    <location>
        <position position="59"/>
    </location>
    <ligand>
        <name>substrate</name>
    </ligand>
</feature>
<feature type="binding site" evidence="16">
    <location>
        <position position="9"/>
    </location>
    <ligand>
        <name>substrate</name>
    </ligand>
</feature>
<dbReference type="Gene3D" id="3.30.420.10">
    <property type="entry name" value="Ribonuclease H-like superfamily/Ribonuclease H"/>
    <property type="match status" value="1"/>
</dbReference>
<gene>
    <name evidence="18" type="primary">dnaQ</name>
    <name evidence="20" type="ORF">C0630_18220</name>
</gene>
<organism evidence="20 21">
    <name type="scientific">Sedimenticola selenatireducens</name>
    <dbReference type="NCBI Taxonomy" id="191960"/>
    <lineage>
        <taxon>Bacteria</taxon>
        <taxon>Pseudomonadati</taxon>
        <taxon>Pseudomonadota</taxon>
        <taxon>Gammaproteobacteria</taxon>
        <taxon>Chromatiales</taxon>
        <taxon>Sedimenticolaceae</taxon>
        <taxon>Sedimenticola</taxon>
    </lineage>
</organism>
<keyword evidence="9 18" id="KW-0378">Hydrolase</keyword>
<dbReference type="GO" id="GO:0005829">
    <property type="term" value="C:cytosol"/>
    <property type="evidence" value="ECO:0007669"/>
    <property type="project" value="TreeGrafter"/>
</dbReference>
<evidence type="ECO:0000256" key="8">
    <source>
        <dbReference type="ARBA" id="ARBA00022723"/>
    </source>
</evidence>
<evidence type="ECO:0000256" key="17">
    <source>
        <dbReference type="PIRSR" id="PIRSR606309-3"/>
    </source>
</evidence>
<comment type="function">
    <text evidence="18">DNA polymerase III is a complex, multichain enzyme responsible for most of the replicative synthesis in bacteria. The epsilon subunit contain the editing function and is a proofreading 3'-5' exonuclease.</text>
</comment>
<feature type="domain" description="Exonuclease" evidence="19">
    <location>
        <begin position="4"/>
        <end position="177"/>
    </location>
</feature>
<reference evidence="20 21" key="1">
    <citation type="submission" date="2017-11" db="EMBL/GenBank/DDBJ databases">
        <title>Genome-resolved metagenomics identifies genetic mobility, metabolic interactions, and unexpected diversity in perchlorate-reducing communities.</title>
        <authorList>
            <person name="Barnum T.P."/>
            <person name="Figueroa I.A."/>
            <person name="Carlstrom C.I."/>
            <person name="Lucas L.N."/>
            <person name="Engelbrektson A.L."/>
            <person name="Coates J.D."/>
        </authorList>
    </citation>
    <scope>NUCLEOTIDE SEQUENCE [LARGE SCALE GENOMIC DNA]</scope>
    <source>
        <strain evidence="20">BM301</strain>
    </source>
</reference>
<comment type="cofactor">
    <cofactor evidence="1 18">
        <name>Mn(2+)</name>
        <dbReference type="ChEBI" id="CHEBI:29035"/>
    </cofactor>
</comment>
<dbReference type="NCBIfam" id="TIGR01406">
    <property type="entry name" value="dnaQ_proteo"/>
    <property type="match status" value="1"/>
</dbReference>
<evidence type="ECO:0000256" key="13">
    <source>
        <dbReference type="ARBA" id="ARBA00023211"/>
    </source>
</evidence>
<dbReference type="STRING" id="1111735.GCA_000428045_03153"/>
<evidence type="ECO:0000259" key="19">
    <source>
        <dbReference type="SMART" id="SM00479"/>
    </source>
</evidence>
<comment type="cofactor">
    <cofactor evidence="17">
        <name>Mg(2+)</name>
        <dbReference type="ChEBI" id="CHEBI:18420"/>
    </cofactor>
    <cofactor evidence="17">
        <name>Mn(2+)</name>
        <dbReference type="ChEBI" id="CHEBI:29035"/>
    </cofactor>
    <text evidence="17">Binds 2 divalent metal cations. Magnesium or manganese.</text>
</comment>
<dbReference type="RefSeq" id="WP_273440880.1">
    <property type="nucleotide sequence ID" value="NZ_PKUN01000030.1"/>
</dbReference>
<dbReference type="GO" id="GO:0046872">
    <property type="term" value="F:metal ion binding"/>
    <property type="evidence" value="ECO:0007669"/>
    <property type="project" value="UniProtKB-KW"/>
</dbReference>
<evidence type="ECO:0000256" key="11">
    <source>
        <dbReference type="ARBA" id="ARBA00022842"/>
    </source>
</evidence>
<keyword evidence="7 18" id="KW-0540">Nuclease</keyword>
<dbReference type="FunFam" id="3.30.420.10:FF:000012">
    <property type="entry name" value="DNA polymerase III subunit epsilon"/>
    <property type="match status" value="1"/>
</dbReference>
<dbReference type="NCBIfam" id="TIGR00573">
    <property type="entry name" value="dnaq"/>
    <property type="match status" value="1"/>
</dbReference>
<name>A0A2N6CRY5_9GAMM</name>
<evidence type="ECO:0000256" key="14">
    <source>
        <dbReference type="ARBA" id="ARBA00049244"/>
    </source>
</evidence>
<comment type="caution">
    <text evidence="20">The sequence shown here is derived from an EMBL/GenBank/DDBJ whole genome shotgun (WGS) entry which is preliminary data.</text>
</comment>
<dbReference type="SMART" id="SM00479">
    <property type="entry name" value="EXOIII"/>
    <property type="match status" value="1"/>
</dbReference>
<feature type="binding site" evidence="16">
    <location>
        <position position="160"/>
    </location>
    <ligand>
        <name>substrate</name>
    </ligand>
</feature>
<evidence type="ECO:0000256" key="5">
    <source>
        <dbReference type="ARBA" id="ARBA00022695"/>
    </source>
</evidence>
<evidence type="ECO:0000256" key="10">
    <source>
        <dbReference type="ARBA" id="ARBA00022839"/>
    </source>
</evidence>
<feature type="active site" description="Proton acceptor" evidence="15">
    <location>
        <position position="155"/>
    </location>
</feature>
<evidence type="ECO:0000256" key="15">
    <source>
        <dbReference type="PIRSR" id="PIRSR606309-1"/>
    </source>
</evidence>
<dbReference type="Pfam" id="PF00929">
    <property type="entry name" value="RNase_T"/>
    <property type="match status" value="1"/>
</dbReference>
<dbReference type="GO" id="GO:0003677">
    <property type="term" value="F:DNA binding"/>
    <property type="evidence" value="ECO:0007669"/>
    <property type="project" value="InterPro"/>
</dbReference>
<sequence length="251" mass="27830">MSTRQIVLDTETTGLEPSQGHRIIEIGCVEMVDRRLTGNNFHQYLQPDREIDQAAIEVHGITNEFLADKPRFADLVDDFVAYVHGAELIINNAPFDMGFLNHELRLLPGEHPSLDTICSVVDTLVMAKKMHPGQRNSLDALCKRYDINNSHRELHGALLDAEILADVYLMMTGGQGALSLDAGSGENESSSERIQRLDPARPRLKVVQASVDELASHGQRLELIEKSAGGGCLWRRLEHAEMAGTARDEVK</sequence>
<feature type="binding site" evidence="16">
    <location>
        <position position="11"/>
    </location>
    <ligand>
        <name>substrate</name>
    </ligand>
</feature>
<keyword evidence="4 18" id="KW-0808">Transferase</keyword>
<keyword evidence="5 18" id="KW-0548">Nucleotidyltransferase</keyword>
<evidence type="ECO:0000256" key="3">
    <source>
        <dbReference type="ARBA" id="ARBA00020352"/>
    </source>
</evidence>
<keyword evidence="8 17" id="KW-0479">Metal-binding</keyword>
<keyword evidence="11 17" id="KW-0460">Magnesium</keyword>
<dbReference type="EC" id="2.7.7.7" evidence="2 18"/>
<dbReference type="InterPro" id="IPR036397">
    <property type="entry name" value="RNaseH_sf"/>
</dbReference>
<evidence type="ECO:0000256" key="16">
    <source>
        <dbReference type="PIRSR" id="PIRSR606309-2"/>
    </source>
</evidence>
<dbReference type="NCBIfam" id="NF004316">
    <property type="entry name" value="PRK05711.1"/>
    <property type="match status" value="1"/>
</dbReference>